<feature type="domain" description="Cytochrome c oxidase assembly factor 3 mitochondrial coiled-coil" evidence="9">
    <location>
        <begin position="37"/>
        <end position="83"/>
    </location>
</feature>
<evidence type="ECO:0000256" key="6">
    <source>
        <dbReference type="ARBA" id="ARBA00023128"/>
    </source>
</evidence>
<comment type="function">
    <text evidence="1">Core component of the MITRAC (mitochondrial translation regulation assembly intermediate of cytochrome c oxidase complex) complex, that regulates cytochrome c oxidase assembly. MITRAC complexes regulate both translation of mitochondrial encoded components and assembly of nuclear-encoded components imported in mitochondrion. Required for efficient translation of MT-CO1 and mitochondrial respiratory chain complex IV assembly.</text>
</comment>
<evidence type="ECO:0000256" key="7">
    <source>
        <dbReference type="ARBA" id="ARBA00023136"/>
    </source>
</evidence>
<name>A0ABN9HER9_9NEOB</name>
<evidence type="ECO:0000256" key="2">
    <source>
        <dbReference type="ARBA" id="ARBA00004304"/>
    </source>
</evidence>
<evidence type="ECO:0000313" key="10">
    <source>
        <dbReference type="EMBL" id="CAI9618168.1"/>
    </source>
</evidence>
<keyword evidence="8" id="KW-0999">Mitochondrion inner membrane</keyword>
<reference evidence="10" key="1">
    <citation type="submission" date="2023-05" db="EMBL/GenBank/DDBJ databases">
        <authorList>
            <person name="Stuckert A."/>
        </authorList>
    </citation>
    <scope>NUCLEOTIDE SEQUENCE</scope>
</reference>
<comment type="subcellular location">
    <subcellularLocation>
        <location evidence="2">Mitochondrion membrane</location>
        <topology evidence="2">Single-pass membrane protein</topology>
    </subcellularLocation>
</comment>
<evidence type="ECO:0000256" key="3">
    <source>
        <dbReference type="ARBA" id="ARBA00007035"/>
    </source>
</evidence>
<dbReference type="PANTHER" id="PTHR15642">
    <property type="entry name" value="CYTOCHROME C OXIDASE ASSEMBLY FACTOR 3, MITOCHONDRIAL"/>
    <property type="match status" value="1"/>
</dbReference>
<keyword evidence="4 8" id="KW-0812">Transmembrane</keyword>
<keyword evidence="7 8" id="KW-0472">Membrane</keyword>
<evidence type="ECO:0000313" key="11">
    <source>
        <dbReference type="Proteomes" id="UP001162483"/>
    </source>
</evidence>
<keyword evidence="11" id="KW-1185">Reference proteome</keyword>
<dbReference type="PANTHER" id="PTHR15642:SF3">
    <property type="entry name" value="CYTOCHROME C OXIDASE ASSEMBLY FACTOR 3 HOMOLOG, MITOCHONDRIAL"/>
    <property type="match status" value="1"/>
</dbReference>
<evidence type="ECO:0000256" key="1">
    <source>
        <dbReference type="ARBA" id="ARBA00003429"/>
    </source>
</evidence>
<dbReference type="InterPro" id="IPR041752">
    <property type="entry name" value="Coa3"/>
</dbReference>
<evidence type="ECO:0000256" key="8">
    <source>
        <dbReference type="RuleBase" id="RU367056"/>
    </source>
</evidence>
<dbReference type="Pfam" id="PF09813">
    <property type="entry name" value="Coa3_cc"/>
    <property type="match status" value="1"/>
</dbReference>
<comment type="function">
    <text evidence="8">Required for assembly of cytochrome c oxidase (complex IV).</text>
</comment>
<dbReference type="Proteomes" id="UP001162483">
    <property type="component" value="Unassembled WGS sequence"/>
</dbReference>
<evidence type="ECO:0000256" key="5">
    <source>
        <dbReference type="ARBA" id="ARBA00022989"/>
    </source>
</evidence>
<proteinExistence type="inferred from homology"/>
<feature type="transmembrane region" description="Helical" evidence="8">
    <location>
        <begin position="50"/>
        <end position="69"/>
    </location>
</feature>
<comment type="subunit">
    <text evidence="8">Component of 250-400 kDa complexes called cytochrome oxidase assembly intermediates or COA complexes.</text>
</comment>
<comment type="similarity">
    <text evidence="3 8">Belongs to the COA3 family.</text>
</comment>
<evidence type="ECO:0000259" key="9">
    <source>
        <dbReference type="Pfam" id="PF09813"/>
    </source>
</evidence>
<organism evidence="10 11">
    <name type="scientific">Staurois parvus</name>
    <dbReference type="NCBI Taxonomy" id="386267"/>
    <lineage>
        <taxon>Eukaryota</taxon>
        <taxon>Metazoa</taxon>
        <taxon>Chordata</taxon>
        <taxon>Craniata</taxon>
        <taxon>Vertebrata</taxon>
        <taxon>Euteleostomi</taxon>
        <taxon>Amphibia</taxon>
        <taxon>Batrachia</taxon>
        <taxon>Anura</taxon>
        <taxon>Neobatrachia</taxon>
        <taxon>Ranoidea</taxon>
        <taxon>Ranidae</taxon>
        <taxon>Staurois</taxon>
    </lineage>
</organism>
<protein>
    <recommendedName>
        <fullName evidence="8">Cytochrome c oxidase assembly factor 3</fullName>
    </recommendedName>
</protein>
<dbReference type="EMBL" id="CATNWA010020400">
    <property type="protein sequence ID" value="CAI9618168.1"/>
    <property type="molecule type" value="Genomic_DNA"/>
</dbReference>
<evidence type="ECO:0000256" key="4">
    <source>
        <dbReference type="ARBA" id="ARBA00022692"/>
    </source>
</evidence>
<dbReference type="InterPro" id="IPR018628">
    <property type="entry name" value="Coa3_CC"/>
</dbReference>
<keyword evidence="5 8" id="KW-1133">Transmembrane helix</keyword>
<keyword evidence="6 8" id="KW-0496">Mitochondrion</keyword>
<accession>A0ABN9HER9</accession>
<comment type="caution">
    <text evidence="10">The sequence shown here is derived from an EMBL/GenBank/DDBJ whole genome shotgun (WGS) entry which is preliminary data.</text>
</comment>
<sequence length="97" mass="11017">MEPGSREGSDPKYAQTIDPKKLSPEQLEFIRKKEMAQWAQKAKKLRHRNIITGLAIGGIVLGIYGYSFYSVSQEKFLDELEEEAKVARARFPKTSAN</sequence>
<gene>
    <name evidence="10" type="ORF">SPARVUS_LOCUS15646328</name>
</gene>